<dbReference type="Pfam" id="PF03069">
    <property type="entry name" value="FmdA_AmdA"/>
    <property type="match status" value="2"/>
</dbReference>
<gene>
    <name evidence="1" type="ORF">PAC_16965</name>
</gene>
<organism evidence="1 2">
    <name type="scientific">Phialocephala subalpina</name>
    <dbReference type="NCBI Taxonomy" id="576137"/>
    <lineage>
        <taxon>Eukaryota</taxon>
        <taxon>Fungi</taxon>
        <taxon>Dikarya</taxon>
        <taxon>Ascomycota</taxon>
        <taxon>Pezizomycotina</taxon>
        <taxon>Leotiomycetes</taxon>
        <taxon>Helotiales</taxon>
        <taxon>Mollisiaceae</taxon>
        <taxon>Phialocephala</taxon>
        <taxon>Phialocephala fortinii species complex</taxon>
    </lineage>
</organism>
<keyword evidence="2" id="KW-1185">Reference proteome</keyword>
<proteinExistence type="predicted"/>
<accession>A0A1L7XPU9</accession>
<dbReference type="STRING" id="576137.A0A1L7XPU9"/>
<protein>
    <submittedName>
        <fullName evidence="1">Probable formamidase</fullName>
    </submittedName>
</protein>
<dbReference type="PANTHER" id="PTHR31891">
    <property type="entry name" value="FORMAMIDASE C869.04-RELATED"/>
    <property type="match status" value="1"/>
</dbReference>
<dbReference type="Gene3D" id="2.60.120.580">
    <property type="entry name" value="Acetamidase/Formamidase-like domains"/>
    <property type="match status" value="2"/>
</dbReference>
<evidence type="ECO:0000313" key="2">
    <source>
        <dbReference type="Proteomes" id="UP000184330"/>
    </source>
</evidence>
<dbReference type="Proteomes" id="UP000184330">
    <property type="component" value="Unassembled WGS sequence"/>
</dbReference>
<dbReference type="GO" id="GO:0016811">
    <property type="term" value="F:hydrolase activity, acting on carbon-nitrogen (but not peptide) bonds, in linear amides"/>
    <property type="evidence" value="ECO:0007669"/>
    <property type="project" value="InterPro"/>
</dbReference>
<reference evidence="1 2" key="1">
    <citation type="submission" date="2016-03" db="EMBL/GenBank/DDBJ databases">
        <authorList>
            <person name="Ploux O."/>
        </authorList>
    </citation>
    <scope>NUCLEOTIDE SEQUENCE [LARGE SCALE GENOMIC DNA]</scope>
    <source>
        <strain evidence="1 2">UAMH 11012</strain>
    </source>
</reference>
<dbReference type="OrthoDB" id="3335528at2759"/>
<evidence type="ECO:0000313" key="1">
    <source>
        <dbReference type="EMBL" id="CZR67066.1"/>
    </source>
</evidence>
<dbReference type="PANTHER" id="PTHR31891:SF1">
    <property type="entry name" value="FORMAMIDASE C869.04-RELATED"/>
    <property type="match status" value="1"/>
</dbReference>
<name>A0A1L7XPU9_9HELO</name>
<dbReference type="SUPFAM" id="SSF141130">
    <property type="entry name" value="Acetamidase/Formamidase-like"/>
    <property type="match status" value="1"/>
</dbReference>
<dbReference type="EMBL" id="FJOG01000041">
    <property type="protein sequence ID" value="CZR67066.1"/>
    <property type="molecule type" value="Genomic_DNA"/>
</dbReference>
<dbReference type="AlphaFoldDB" id="A0A1L7XPU9"/>
<sequence length="330" mass="35696">MSHAHSFHVSKDNKSSVHLKWDNSLAPTLTVDSGAEVSFDLLDGGYNQFTATSTAADVPNFQLALGDPAIGPVFINGAEPGDVLKVEFLDLKTAEFGWTAVFPSTLGFGLLHEEFPDPALKIWDLKTHASEGYTVFKEGIHVPIHPFLGVVGLAREEVGEFSTIPPYETGGNIDCRHITTGSTLYLPIKVKGALFSCGDGHAAQGDGEVCGTAIECQMKASVRLTVVKDKKYLKTPHYQTTPEHSVNQAKLTGKGEYVILGIDKDLREASRKALRGAIDWLEAEKGLTREEGYMLCSVCADLRISEIVDMPHYAVSCAVPLSVFVGAPYV</sequence>
<dbReference type="InterPro" id="IPR004304">
    <property type="entry name" value="FmdA_AmdA"/>
</dbReference>
<dbReference type="Gene3D" id="3.10.28.20">
    <property type="entry name" value="Acetamidase/Formamidase-like domains"/>
    <property type="match status" value="1"/>
</dbReference>